<reference evidence="2 3" key="1">
    <citation type="submission" date="2014-05" db="EMBL/GenBank/DDBJ databases">
        <title>Draft genome sequence of a rare smut relative, Tilletiaria anomala UBC 951.</title>
        <authorList>
            <consortium name="DOE Joint Genome Institute"/>
            <person name="Toome M."/>
            <person name="Kuo A."/>
            <person name="Henrissat B."/>
            <person name="Lipzen A."/>
            <person name="Tritt A."/>
            <person name="Yoshinaga Y."/>
            <person name="Zane M."/>
            <person name="Barry K."/>
            <person name="Grigoriev I.V."/>
            <person name="Spatafora J.W."/>
            <person name="Aimea M.C."/>
        </authorList>
    </citation>
    <scope>NUCLEOTIDE SEQUENCE [LARGE SCALE GENOMIC DNA]</scope>
    <source>
        <strain evidence="2 3">UBC 951</strain>
    </source>
</reference>
<name>A0A066VA92_TILAU</name>
<feature type="compositionally biased region" description="Polar residues" evidence="1">
    <location>
        <begin position="789"/>
        <end position="811"/>
    </location>
</feature>
<feature type="compositionally biased region" description="Low complexity" evidence="1">
    <location>
        <begin position="924"/>
        <end position="944"/>
    </location>
</feature>
<dbReference type="STRING" id="1037660.A0A066VA92"/>
<dbReference type="HOGENOM" id="CLU_303689_0_0_1"/>
<feature type="region of interest" description="Disordered" evidence="1">
    <location>
        <begin position="774"/>
        <end position="811"/>
    </location>
</feature>
<dbReference type="GeneID" id="25266746"/>
<feature type="region of interest" description="Disordered" evidence="1">
    <location>
        <begin position="500"/>
        <end position="535"/>
    </location>
</feature>
<dbReference type="Proteomes" id="UP000027361">
    <property type="component" value="Unassembled WGS sequence"/>
</dbReference>
<dbReference type="Gene3D" id="1.25.40.10">
    <property type="entry name" value="Tetratricopeptide repeat domain"/>
    <property type="match status" value="1"/>
</dbReference>
<protein>
    <recommendedName>
        <fullName evidence="4">Pentatricopeptide repeat domain-containing protein</fullName>
    </recommendedName>
</protein>
<dbReference type="InParanoid" id="A0A066VA92"/>
<sequence>MHCTDKEAPGLVAMSVPATAARAVRGLLGRPSHSRAAVEQEVLPFLCPAAFSSNMAPRNKGRKSSVRKGHVLSPFTFASSSRVTLDRLPHRAYTYYIYSSAPMSHMAVARVREPEEARVHDLKDDGNAASAAWRSKTTLDSQGQHWYNCKGKGNPEEPTDIPSQTRDRNTKHFEDPILNRLLARVKESRSAGRNSSALYQLAKSVARGSPSIDNSRSALLPLGAAEAAETVDSLLHELARKPSDWDPRLNSAAVCLALIVDIMVQTPEEARNGRLQHVLASFEKHQMRPKLVELRSVVQFAMLKRHLEDARVLVNYALQDTVAGGVHAAWFRAMEQDLAMLPPTRSQALVEEDEEEARLHEPRRHKWGALIGRMLAPYSISTAAIAQAREDIANSVRRGDINALRDILTKLYASGMDLPSGIVLPVLLGLSFDPADPAGYGDARTLKAIRRMLAFSKPAADGTDSKSLSRAQSRQRMRILRVLCKYRTDHRDALERWKSARSGRGEAMQATRRAVHDDETGQQYENEEVQEQEQCSDLGEEPLEASEESEVILDEEEQYHDLDIKEGLQWMQETAAVPIADASTRLCSSLSAEPSSRLIKPKLSARTTTRAAASTDSPIAYTSAMYTTRIRRLTLVDRDYDTAERMLQHMMSRGLTPTLSHIAPFIEALALDGRMEDAQRVKAEAKQTLGLRPDVRIHAALIASYARLDDETGLRRELQELRDAKPEREALVIVENILAANAARKQRERQRRGDRAFLKDTDVIQMPSIAQSPVVSFLSEPVDPPRSEGPSSSPTMSRPVSAASSTRREQLTNVHVATTHFTDLVADRDHLRAQGFLADALAAGLRPDPALARLSKRSGMHLRRLKRLLGMSNPSSNPAADDGGDASVKTLRQALDRAVQLHLSNQLIIQRRLVAWHKHTPWTAAPAAGRGQRSRRQQQQPQAGRAKRRDIVRFLFDLIDGRIARAGLALRASRQSESQI</sequence>
<evidence type="ECO:0000256" key="1">
    <source>
        <dbReference type="SAM" id="MobiDB-lite"/>
    </source>
</evidence>
<comment type="caution">
    <text evidence="2">The sequence shown here is derived from an EMBL/GenBank/DDBJ whole genome shotgun (WGS) entry which is preliminary data.</text>
</comment>
<dbReference type="EMBL" id="JMSN01000147">
    <property type="protein sequence ID" value="KDN37213.1"/>
    <property type="molecule type" value="Genomic_DNA"/>
</dbReference>
<accession>A0A066VA92</accession>
<keyword evidence="3" id="KW-1185">Reference proteome</keyword>
<organism evidence="2 3">
    <name type="scientific">Tilletiaria anomala (strain ATCC 24038 / CBS 436.72 / UBC 951)</name>
    <dbReference type="NCBI Taxonomy" id="1037660"/>
    <lineage>
        <taxon>Eukaryota</taxon>
        <taxon>Fungi</taxon>
        <taxon>Dikarya</taxon>
        <taxon>Basidiomycota</taxon>
        <taxon>Ustilaginomycotina</taxon>
        <taxon>Exobasidiomycetes</taxon>
        <taxon>Georgefischeriales</taxon>
        <taxon>Tilletiariaceae</taxon>
        <taxon>Tilletiaria</taxon>
    </lineage>
</organism>
<evidence type="ECO:0000313" key="3">
    <source>
        <dbReference type="Proteomes" id="UP000027361"/>
    </source>
</evidence>
<proteinExistence type="predicted"/>
<gene>
    <name evidence="2" type="ORF">K437DRAFT_276650</name>
</gene>
<feature type="region of interest" description="Disordered" evidence="1">
    <location>
        <begin position="144"/>
        <end position="169"/>
    </location>
</feature>
<dbReference type="RefSeq" id="XP_013240278.1">
    <property type="nucleotide sequence ID" value="XM_013384824.1"/>
</dbReference>
<evidence type="ECO:0008006" key="4">
    <source>
        <dbReference type="Google" id="ProtNLM"/>
    </source>
</evidence>
<feature type="region of interest" description="Disordered" evidence="1">
    <location>
        <begin position="924"/>
        <end position="946"/>
    </location>
</feature>
<dbReference type="OrthoDB" id="185373at2759"/>
<dbReference type="InterPro" id="IPR011990">
    <property type="entry name" value="TPR-like_helical_dom_sf"/>
</dbReference>
<dbReference type="AlphaFoldDB" id="A0A066VA92"/>
<evidence type="ECO:0000313" key="2">
    <source>
        <dbReference type="EMBL" id="KDN37213.1"/>
    </source>
</evidence>